<sequence>MRSNPREEEIPSQVERTTLEQVSDGNAADTCVICLNSLVEQCEALPCKHDNFDYICLVTWLQTRARCPLCNSPVQQVRYDSNDADKNGKFHDVLPSFDSPDHQHPDASIRLSPSSEPRNESLLRRRRFVYRHNLYSAHVGSNKRQTAGLRYRELSPELFATDPLLVARARDWLRRELQIFEFLTANSAAPRRNAFAHRPSKTEFLVEYIIAILKTLDTQGSQGQAEEMIKEFLGRTFTQLFLHELRAWLRSPYRTLSEWDLTVKYGSGNVPGGNENPTDFENSGAATPGMVTQAESSTIILKYHELPEARKPPPNDQWYLLIIKGEATIDTIQLSTRTCWLMGRETAVVDLEVKHPSVSKQHAVIQFLCRQERDQLGAKVSKIKPYLTDLDGVNGTTLNSKRVPARQYLELRNKDTITFGSSTREYILINKG</sequence>
<organism evidence="1 2">
    <name type="scientific">Lasiodiplodia mahajangana</name>
    <dbReference type="NCBI Taxonomy" id="1108764"/>
    <lineage>
        <taxon>Eukaryota</taxon>
        <taxon>Fungi</taxon>
        <taxon>Dikarya</taxon>
        <taxon>Ascomycota</taxon>
        <taxon>Pezizomycotina</taxon>
        <taxon>Dothideomycetes</taxon>
        <taxon>Dothideomycetes incertae sedis</taxon>
        <taxon>Botryosphaeriales</taxon>
        <taxon>Botryosphaeriaceae</taxon>
        <taxon>Lasiodiplodia</taxon>
    </lineage>
</organism>
<reference evidence="1" key="1">
    <citation type="submission" date="2022-12" db="EMBL/GenBank/DDBJ databases">
        <title>Genome Sequence of Lasiodiplodia mahajangana.</title>
        <authorList>
            <person name="Buettner E."/>
        </authorList>
    </citation>
    <scope>NUCLEOTIDE SEQUENCE</scope>
    <source>
        <strain evidence="1">VT137</strain>
    </source>
</reference>
<accession>A0ACC2JXM9</accession>
<dbReference type="Proteomes" id="UP001153332">
    <property type="component" value="Unassembled WGS sequence"/>
</dbReference>
<evidence type="ECO:0000313" key="1">
    <source>
        <dbReference type="EMBL" id="KAJ8132199.1"/>
    </source>
</evidence>
<proteinExistence type="predicted"/>
<evidence type="ECO:0000313" key="2">
    <source>
        <dbReference type="Proteomes" id="UP001153332"/>
    </source>
</evidence>
<name>A0ACC2JXM9_9PEZI</name>
<comment type="caution">
    <text evidence="1">The sequence shown here is derived from an EMBL/GenBank/DDBJ whole genome shotgun (WGS) entry which is preliminary data.</text>
</comment>
<protein>
    <submittedName>
        <fullName evidence="1">Uncharacterized protein</fullName>
    </submittedName>
</protein>
<keyword evidence="2" id="KW-1185">Reference proteome</keyword>
<dbReference type="EMBL" id="JAPUUL010000165">
    <property type="protein sequence ID" value="KAJ8132199.1"/>
    <property type="molecule type" value="Genomic_DNA"/>
</dbReference>
<gene>
    <name evidence="1" type="ORF">O1611_g1422</name>
</gene>